<dbReference type="RefSeq" id="WP_208110980.1">
    <property type="nucleotide sequence ID" value="NZ_SNWM01000002.1"/>
</dbReference>
<reference evidence="2 3" key="1">
    <citation type="submission" date="2019-03" db="EMBL/GenBank/DDBJ databases">
        <title>Genomic Encyclopedia of Archaeal and Bacterial Type Strains, Phase II (KMG-II): from individual species to whole genera.</title>
        <authorList>
            <person name="Goeker M."/>
        </authorList>
    </citation>
    <scope>NUCLEOTIDE SEQUENCE [LARGE SCALE GENOMIC DNA]</scope>
    <source>
        <strain evidence="2 3">DSM 19034</strain>
    </source>
</reference>
<evidence type="ECO:0000259" key="1">
    <source>
        <dbReference type="Pfam" id="PF00535"/>
    </source>
</evidence>
<keyword evidence="3" id="KW-1185">Reference proteome</keyword>
<gene>
    <name evidence="2" type="ORF">CLV32_2131</name>
</gene>
<dbReference type="GO" id="GO:0016758">
    <property type="term" value="F:hexosyltransferase activity"/>
    <property type="evidence" value="ECO:0007669"/>
    <property type="project" value="UniProtKB-ARBA"/>
</dbReference>
<dbReference type="Pfam" id="PF00535">
    <property type="entry name" value="Glycos_transf_2"/>
    <property type="match status" value="1"/>
</dbReference>
<dbReference type="InterPro" id="IPR001173">
    <property type="entry name" value="Glyco_trans_2-like"/>
</dbReference>
<dbReference type="Gene3D" id="3.90.550.10">
    <property type="entry name" value="Spore Coat Polysaccharide Biosynthesis Protein SpsA, Chain A"/>
    <property type="match status" value="1"/>
</dbReference>
<dbReference type="AlphaFoldDB" id="A0A4R6ILW0"/>
<evidence type="ECO:0000313" key="3">
    <source>
        <dbReference type="Proteomes" id="UP000295499"/>
    </source>
</evidence>
<dbReference type="Proteomes" id="UP000295499">
    <property type="component" value="Unassembled WGS sequence"/>
</dbReference>
<dbReference type="PANTHER" id="PTHR22916">
    <property type="entry name" value="GLYCOSYLTRANSFERASE"/>
    <property type="match status" value="1"/>
</dbReference>
<accession>A0A4R6ILW0</accession>
<dbReference type="SUPFAM" id="SSF53448">
    <property type="entry name" value="Nucleotide-diphospho-sugar transferases"/>
    <property type="match status" value="1"/>
</dbReference>
<sequence length="317" mass="36511">MSSSINLPDLKLYRASLLKAGVEIPLHVVPTEPNGLLGVLPVPDIDQSGWPWTIQTDAEVFQKKANWPKITIVTPSYNQGAFLEQTIRSVLLQNYPNLEYIVMDGGSTDHTKDILEKYSPWISYWRSVKDNGQGHAINKGFSISSGAYFAWINSDDFYSLNAFSVVINKFLDTNADFVYGYGINRYVQEQRDELIKVERFIDRFIRVSRLFQPSCFWKKSIHQPIWEDLQCSLDYELWLRMVHGKKKRLVATPLSTANVHDLAKTSNPSMDSAWRNDHLLICSASAHGIVKNWNYLIFSQKIWRKLNQFVHILTHIS</sequence>
<organism evidence="2 3">
    <name type="scientific">Pedobacter duraquae</name>
    <dbReference type="NCBI Taxonomy" id="425511"/>
    <lineage>
        <taxon>Bacteria</taxon>
        <taxon>Pseudomonadati</taxon>
        <taxon>Bacteroidota</taxon>
        <taxon>Sphingobacteriia</taxon>
        <taxon>Sphingobacteriales</taxon>
        <taxon>Sphingobacteriaceae</taxon>
        <taxon>Pedobacter</taxon>
    </lineage>
</organism>
<dbReference type="CDD" id="cd06433">
    <property type="entry name" value="GT_2_WfgS_like"/>
    <property type="match status" value="1"/>
</dbReference>
<name>A0A4R6ILW0_9SPHI</name>
<feature type="domain" description="Glycosyltransferase 2-like" evidence="1">
    <location>
        <begin position="71"/>
        <end position="195"/>
    </location>
</feature>
<proteinExistence type="predicted"/>
<comment type="caution">
    <text evidence="2">The sequence shown here is derived from an EMBL/GenBank/DDBJ whole genome shotgun (WGS) entry which is preliminary data.</text>
</comment>
<protein>
    <submittedName>
        <fullName evidence="2">Glycosyl transferase family 2</fullName>
    </submittedName>
</protein>
<keyword evidence="2" id="KW-0808">Transferase</keyword>
<dbReference type="InterPro" id="IPR029044">
    <property type="entry name" value="Nucleotide-diphossugar_trans"/>
</dbReference>
<dbReference type="PANTHER" id="PTHR22916:SF65">
    <property type="entry name" value="SLR1065 PROTEIN"/>
    <property type="match status" value="1"/>
</dbReference>
<dbReference type="EMBL" id="SNWM01000002">
    <property type="protein sequence ID" value="TDO23144.1"/>
    <property type="molecule type" value="Genomic_DNA"/>
</dbReference>
<evidence type="ECO:0000313" key="2">
    <source>
        <dbReference type="EMBL" id="TDO23144.1"/>
    </source>
</evidence>